<keyword evidence="7" id="KW-0547">Nucleotide-binding</keyword>
<reference evidence="14 15" key="1">
    <citation type="submission" date="2006-05" db="EMBL/GenBank/DDBJ databases">
        <authorList>
            <person name="King G."/>
            <person name="Ferriera S."/>
            <person name="Johnson J."/>
            <person name="Kravitz S."/>
            <person name="Beeson K."/>
            <person name="Sutton G."/>
            <person name="Rogers Y.-H."/>
            <person name="Friedman R."/>
            <person name="Frazier M."/>
            <person name="Venter J.C."/>
        </authorList>
    </citation>
    <scope>NUCLEOTIDE SEQUENCE [LARGE SCALE GENOMIC DNA]</scope>
    <source>
        <strain evidence="15">ATCC 25650 / DSM 13394 / JCM 20685 / NBRC 16684 / NCIMB 2208 / IAM 12614 / B1</strain>
    </source>
</reference>
<organism evidence="14 15">
    <name type="scientific">Roseibium aggregatum (strain ATCC 25650 / DSM 13394 / JCM 20685 / NBRC 16684 / NCIMB 2208 / IAM 12614 / B1)</name>
    <name type="common">Stappia aggregata</name>
    <dbReference type="NCBI Taxonomy" id="384765"/>
    <lineage>
        <taxon>Bacteria</taxon>
        <taxon>Pseudomonadati</taxon>
        <taxon>Pseudomonadota</taxon>
        <taxon>Alphaproteobacteria</taxon>
        <taxon>Hyphomicrobiales</taxon>
        <taxon>Stappiaceae</taxon>
        <taxon>Roseibium</taxon>
    </lineage>
</organism>
<proteinExistence type="predicted"/>
<evidence type="ECO:0000256" key="1">
    <source>
        <dbReference type="ARBA" id="ARBA00000085"/>
    </source>
</evidence>
<evidence type="ECO:0000256" key="3">
    <source>
        <dbReference type="ARBA" id="ARBA00012438"/>
    </source>
</evidence>
<evidence type="ECO:0000256" key="5">
    <source>
        <dbReference type="ARBA" id="ARBA00022679"/>
    </source>
</evidence>
<evidence type="ECO:0000256" key="9">
    <source>
        <dbReference type="ARBA" id="ARBA00022840"/>
    </source>
</evidence>
<dbReference type="eggNOG" id="COG2205">
    <property type="taxonomic scope" value="Bacteria"/>
</dbReference>
<dbReference type="GO" id="GO:0005886">
    <property type="term" value="C:plasma membrane"/>
    <property type="evidence" value="ECO:0007669"/>
    <property type="project" value="TreeGrafter"/>
</dbReference>
<protein>
    <recommendedName>
        <fullName evidence="3">histidine kinase</fullName>
        <ecNumber evidence="3">2.7.13.3</ecNumber>
    </recommendedName>
</protein>
<dbReference type="SMART" id="SM00387">
    <property type="entry name" value="HATPase_c"/>
    <property type="match status" value="1"/>
</dbReference>
<feature type="transmembrane region" description="Helical" evidence="12">
    <location>
        <begin position="158"/>
        <end position="181"/>
    </location>
</feature>
<evidence type="ECO:0000313" key="15">
    <source>
        <dbReference type="Proteomes" id="UP000004848"/>
    </source>
</evidence>
<keyword evidence="10 12" id="KW-1133">Transmembrane helix</keyword>
<evidence type="ECO:0000256" key="7">
    <source>
        <dbReference type="ARBA" id="ARBA00022741"/>
    </source>
</evidence>
<evidence type="ECO:0000313" key="14">
    <source>
        <dbReference type="EMBL" id="EAV45449.1"/>
    </source>
</evidence>
<dbReference type="InterPro" id="IPR003661">
    <property type="entry name" value="HisK_dim/P_dom"/>
</dbReference>
<comment type="catalytic activity">
    <reaction evidence="1">
        <text>ATP + protein L-histidine = ADP + protein N-phospho-L-histidine.</text>
        <dbReference type="EC" id="2.7.13.3"/>
    </reaction>
</comment>
<dbReference type="InterPro" id="IPR050428">
    <property type="entry name" value="TCS_sensor_his_kinase"/>
</dbReference>
<dbReference type="RefSeq" id="WP_006932833.1">
    <property type="nucleotide sequence ID" value="NZ_AAUW01000003.1"/>
</dbReference>
<keyword evidence="5" id="KW-0808">Transferase</keyword>
<dbReference type="SUPFAM" id="SSF55874">
    <property type="entry name" value="ATPase domain of HSP90 chaperone/DNA topoisomerase II/histidine kinase"/>
    <property type="match status" value="1"/>
</dbReference>
<dbReference type="PROSITE" id="PS50109">
    <property type="entry name" value="HIS_KIN"/>
    <property type="match status" value="1"/>
</dbReference>
<dbReference type="InterPro" id="IPR005467">
    <property type="entry name" value="His_kinase_dom"/>
</dbReference>
<accession>A0NPT6</accession>
<sequence length="454" mass="49367">MRRTPSITFQLALLLGVSTLLLWLGAAAIAALVLKHELTETFDDTLRQSALRLLPLAVHDLREKEDHEEREEFRVPGFDGFETENFGYLIRDKRGRTRLVSGNMPPESAFLDPIPSGFFEVDGRRALSLRERKRGYSIVLVETGDHRKTVLMDAAGALLLPLAALLPLIGLGIWLTVRIAMRPVERLRREIAERGHTNLEGIDIEGHPKELVPIANEVASLLGRLRSALDAERAFSAMSAHELRTPIAGALAQVQQLSEELANLPHRARAQSVEAALKNLSALSENLLRLARLEAGFARADRETDLMPILKFLLRDAQDVSLSIHPNADLTIAINPDAFSIVISNLLENARRHGGDEALISVTAGPGKKLTVANTGTVVAAETLRKLGEKFVRGETQARGTGLGLALVKTIADQTGGTLTLASPRHGHADGFEVILSWPASSAGSIHKLKGARS</sequence>
<comment type="subcellular location">
    <subcellularLocation>
        <location evidence="2">Membrane</location>
        <topology evidence="2">Multi-pass membrane protein</topology>
    </subcellularLocation>
</comment>
<evidence type="ECO:0000259" key="13">
    <source>
        <dbReference type="PROSITE" id="PS50109"/>
    </source>
</evidence>
<name>A0NPT6_ROSAI</name>
<keyword evidence="6 12" id="KW-0812">Transmembrane</keyword>
<feature type="domain" description="Histidine kinase" evidence="13">
    <location>
        <begin position="238"/>
        <end position="442"/>
    </location>
</feature>
<evidence type="ECO:0000256" key="11">
    <source>
        <dbReference type="ARBA" id="ARBA00023012"/>
    </source>
</evidence>
<dbReference type="CDD" id="cd00082">
    <property type="entry name" value="HisKA"/>
    <property type="match status" value="1"/>
</dbReference>
<comment type="caution">
    <text evidence="14">The sequence shown here is derived from an EMBL/GenBank/DDBJ whole genome shotgun (WGS) entry which is preliminary data.</text>
</comment>
<evidence type="ECO:0000256" key="2">
    <source>
        <dbReference type="ARBA" id="ARBA00004141"/>
    </source>
</evidence>
<dbReference type="InterPro" id="IPR036890">
    <property type="entry name" value="HATPase_C_sf"/>
</dbReference>
<dbReference type="PANTHER" id="PTHR45436:SF14">
    <property type="entry name" value="SENSOR PROTEIN QSEC"/>
    <property type="match status" value="1"/>
</dbReference>
<dbReference type="OrthoDB" id="913606at2"/>
<dbReference type="Pfam" id="PF00512">
    <property type="entry name" value="HisKA"/>
    <property type="match status" value="1"/>
</dbReference>
<evidence type="ECO:0000256" key="6">
    <source>
        <dbReference type="ARBA" id="ARBA00022692"/>
    </source>
</evidence>
<dbReference type="Pfam" id="PF02518">
    <property type="entry name" value="HATPase_c"/>
    <property type="match status" value="1"/>
</dbReference>
<dbReference type="GO" id="GO:0000155">
    <property type="term" value="F:phosphorelay sensor kinase activity"/>
    <property type="evidence" value="ECO:0007669"/>
    <property type="project" value="InterPro"/>
</dbReference>
<keyword evidence="4" id="KW-0597">Phosphoprotein</keyword>
<dbReference type="GO" id="GO:0005524">
    <property type="term" value="F:ATP binding"/>
    <property type="evidence" value="ECO:0007669"/>
    <property type="project" value="UniProtKB-KW"/>
</dbReference>
<dbReference type="EMBL" id="AAUW01000003">
    <property type="protein sequence ID" value="EAV45449.1"/>
    <property type="molecule type" value="Genomic_DNA"/>
</dbReference>
<dbReference type="Proteomes" id="UP000004848">
    <property type="component" value="Unassembled WGS sequence"/>
</dbReference>
<keyword evidence="8 14" id="KW-0418">Kinase</keyword>
<evidence type="ECO:0000256" key="12">
    <source>
        <dbReference type="SAM" id="Phobius"/>
    </source>
</evidence>
<dbReference type="PANTHER" id="PTHR45436">
    <property type="entry name" value="SENSOR HISTIDINE KINASE YKOH"/>
    <property type="match status" value="1"/>
</dbReference>
<dbReference type="InterPro" id="IPR003594">
    <property type="entry name" value="HATPase_dom"/>
</dbReference>
<dbReference type="Gene3D" id="1.10.287.130">
    <property type="match status" value="1"/>
</dbReference>
<gene>
    <name evidence="14" type="ORF">SIAM614_19029</name>
</gene>
<evidence type="ECO:0000256" key="4">
    <source>
        <dbReference type="ARBA" id="ARBA00022553"/>
    </source>
</evidence>
<evidence type="ECO:0000256" key="8">
    <source>
        <dbReference type="ARBA" id="ARBA00022777"/>
    </source>
</evidence>
<dbReference type="AlphaFoldDB" id="A0NPT6"/>
<dbReference type="InterPro" id="IPR036097">
    <property type="entry name" value="HisK_dim/P_sf"/>
</dbReference>
<evidence type="ECO:0000256" key="10">
    <source>
        <dbReference type="ARBA" id="ARBA00022989"/>
    </source>
</evidence>
<dbReference type="GeneID" id="68845568"/>
<dbReference type="Gene3D" id="3.30.565.10">
    <property type="entry name" value="Histidine kinase-like ATPase, C-terminal domain"/>
    <property type="match status" value="1"/>
</dbReference>
<dbReference type="SMART" id="SM00388">
    <property type="entry name" value="HisKA"/>
    <property type="match status" value="1"/>
</dbReference>
<dbReference type="EC" id="2.7.13.3" evidence="3"/>
<dbReference type="SUPFAM" id="SSF47384">
    <property type="entry name" value="Homodimeric domain of signal transducing histidine kinase"/>
    <property type="match status" value="1"/>
</dbReference>
<keyword evidence="12" id="KW-0472">Membrane</keyword>
<keyword evidence="9" id="KW-0067">ATP-binding</keyword>
<keyword evidence="11" id="KW-0902">Two-component regulatory system</keyword>